<feature type="compositionally biased region" description="Low complexity" evidence="1">
    <location>
        <begin position="294"/>
        <end position="306"/>
    </location>
</feature>
<feature type="region of interest" description="Disordered" evidence="1">
    <location>
        <begin position="294"/>
        <end position="329"/>
    </location>
</feature>
<proteinExistence type="predicted"/>
<dbReference type="EMBL" id="AXCR01000012">
    <property type="protein sequence ID" value="KJR80691.1"/>
    <property type="molecule type" value="Genomic_DNA"/>
</dbReference>
<feature type="compositionally biased region" description="Low complexity" evidence="1">
    <location>
        <begin position="426"/>
        <end position="453"/>
    </location>
</feature>
<dbReference type="GeneID" id="27667252"/>
<dbReference type="VEuPathDB" id="FungiDB:SPSK_05225"/>
<organism evidence="2 3">
    <name type="scientific">Sporothrix schenckii 1099-18</name>
    <dbReference type="NCBI Taxonomy" id="1397361"/>
    <lineage>
        <taxon>Eukaryota</taxon>
        <taxon>Fungi</taxon>
        <taxon>Dikarya</taxon>
        <taxon>Ascomycota</taxon>
        <taxon>Pezizomycotina</taxon>
        <taxon>Sordariomycetes</taxon>
        <taxon>Sordariomycetidae</taxon>
        <taxon>Ophiostomatales</taxon>
        <taxon>Ophiostomataceae</taxon>
        <taxon>Sporothrix</taxon>
    </lineage>
</organism>
<evidence type="ECO:0000256" key="1">
    <source>
        <dbReference type="SAM" id="MobiDB-lite"/>
    </source>
</evidence>
<dbReference type="AlphaFoldDB" id="A0A0F2LXR9"/>
<feature type="compositionally biased region" description="Polar residues" evidence="1">
    <location>
        <begin position="357"/>
        <end position="370"/>
    </location>
</feature>
<dbReference type="KEGG" id="ssck:SPSK_05225"/>
<reference evidence="2 3" key="2">
    <citation type="journal article" date="2015" name="Eukaryot. Cell">
        <title>Asexual propagation of a virulent clone complex in a human and feline outbreak of sporotrichosis.</title>
        <authorList>
            <person name="Teixeira Mde M."/>
            <person name="Rodrigues A.M."/>
            <person name="Tsui C.K."/>
            <person name="de Almeida L.G."/>
            <person name="Van Diepeningen A.D."/>
            <person name="van den Ende B.G."/>
            <person name="Fernandes G.F."/>
            <person name="Kano R."/>
            <person name="Hamelin R.C."/>
            <person name="Lopes-Bezerra L.M."/>
            <person name="Vasconcelos A.T."/>
            <person name="de Hoog S."/>
            <person name="de Camargo Z.P."/>
            <person name="Felipe M.S."/>
        </authorList>
    </citation>
    <scope>NUCLEOTIDE SEQUENCE [LARGE SCALE GENOMIC DNA]</scope>
    <source>
        <strain evidence="2 3">1099-18</strain>
    </source>
</reference>
<accession>A0A0F2LXR9</accession>
<sequence>MPSVFRTYEAQSRLLAAVIASLPTVKLDYSGRSLYHVLPRIVHSFLISSRFCVGLFPLALSTAWADSTRPPAIALHYGSDATRSSVEHRFRPIKQQASLLRQAVASKEDAKELASIFLLGDKVLFANGLEIAKYYGESTRLGIEFQFRAIKKEAKAMRDGTYKEQASPLPGRKTAAAGTSIGAGAATPTRKRKTPATPATPVTPANAGASTNTVDANAGAGSGPPAKRARCVAEAVFSNGEDGDGCSTLASEEVDYELLDLTPASTPSHRMAMPSNTPSLTLAVSSVGPITPTTTASTSGAATTTAFLPDSTPALSAGVSPPDQASPDHRDVVFHTAVQHQQQPVFYPHYGNGGSVGNSFTIDDSNANDNHQGHMNDDDDDDVFIIDTPSRAPKVPKMEPSAPPSTATLHHNVADHGWENSSHTLSQTQVTQTYSQPQPQSQSQSQGQFSFDASGSASWAPLDLFPAGANDVASMSFGESGSLFDTDGTI</sequence>
<dbReference type="OrthoDB" id="4828117at2759"/>
<gene>
    <name evidence="2" type="ORF">SPSK_05225</name>
</gene>
<feature type="region of interest" description="Disordered" evidence="1">
    <location>
        <begin position="424"/>
        <end position="453"/>
    </location>
</feature>
<feature type="compositionally biased region" description="Low complexity" evidence="1">
    <location>
        <begin position="195"/>
        <end position="205"/>
    </location>
</feature>
<dbReference type="Proteomes" id="UP000033710">
    <property type="component" value="Unassembled WGS sequence"/>
</dbReference>
<name>A0A0F2LXR9_SPOSC</name>
<reference evidence="2 3" key="1">
    <citation type="journal article" date="2014" name="BMC Genomics">
        <title>Comparative genomics of the major fungal agents of human and animal Sporotrichosis: Sporothrix schenckii and Sporothrix brasiliensis.</title>
        <authorList>
            <person name="Teixeira M.M."/>
            <person name="de Almeida L.G."/>
            <person name="Kubitschek-Barreira P."/>
            <person name="Alves F.L."/>
            <person name="Kioshima E.S."/>
            <person name="Abadio A.K."/>
            <person name="Fernandes L."/>
            <person name="Derengowski L.S."/>
            <person name="Ferreira K.S."/>
            <person name="Souza R.C."/>
            <person name="Ruiz J.C."/>
            <person name="de Andrade N.C."/>
            <person name="Paes H.C."/>
            <person name="Nicola A.M."/>
            <person name="Albuquerque P."/>
            <person name="Gerber A.L."/>
            <person name="Martins V.P."/>
            <person name="Peconick L.D."/>
            <person name="Neto A.V."/>
            <person name="Chaucanez C.B."/>
            <person name="Silva P.A."/>
            <person name="Cunha O.L."/>
            <person name="de Oliveira F.F."/>
            <person name="dos Santos T.C."/>
            <person name="Barros A.L."/>
            <person name="Soares M.A."/>
            <person name="de Oliveira L.M."/>
            <person name="Marini M.M."/>
            <person name="Villalobos-Duno H."/>
            <person name="Cunha M.M."/>
            <person name="de Hoog S."/>
            <person name="da Silveira J.F."/>
            <person name="Henrissat B."/>
            <person name="Nino-Vega G.A."/>
            <person name="Cisalpino P.S."/>
            <person name="Mora-Montes H.M."/>
            <person name="Almeida S.R."/>
            <person name="Stajich J.E."/>
            <person name="Lopes-Bezerra L.M."/>
            <person name="Vasconcelos A.T."/>
            <person name="Felipe M.S."/>
        </authorList>
    </citation>
    <scope>NUCLEOTIDE SEQUENCE [LARGE SCALE GENOMIC DNA]</scope>
    <source>
        <strain evidence="2 3">1099-18</strain>
    </source>
</reference>
<comment type="caution">
    <text evidence="2">The sequence shown here is derived from an EMBL/GenBank/DDBJ whole genome shotgun (WGS) entry which is preliminary data.</text>
</comment>
<feature type="region of interest" description="Disordered" evidence="1">
    <location>
        <begin position="161"/>
        <end position="226"/>
    </location>
</feature>
<dbReference type="RefSeq" id="XP_016583367.1">
    <property type="nucleotide sequence ID" value="XM_016731975.1"/>
</dbReference>
<evidence type="ECO:0000313" key="2">
    <source>
        <dbReference type="EMBL" id="KJR80691.1"/>
    </source>
</evidence>
<feature type="compositionally biased region" description="Low complexity" evidence="1">
    <location>
        <begin position="174"/>
        <end position="188"/>
    </location>
</feature>
<protein>
    <submittedName>
        <fullName evidence="2">Uncharacterized protein</fullName>
    </submittedName>
</protein>
<evidence type="ECO:0000313" key="3">
    <source>
        <dbReference type="Proteomes" id="UP000033710"/>
    </source>
</evidence>
<feature type="region of interest" description="Disordered" evidence="1">
    <location>
        <begin position="357"/>
        <end position="410"/>
    </location>
</feature>